<dbReference type="PRINTS" id="PR00344">
    <property type="entry name" value="BCTRLSENSOR"/>
</dbReference>
<dbReference type="CDD" id="cd00082">
    <property type="entry name" value="HisKA"/>
    <property type="match status" value="1"/>
</dbReference>
<dbReference type="GO" id="GO:0005524">
    <property type="term" value="F:ATP binding"/>
    <property type="evidence" value="ECO:0007669"/>
    <property type="project" value="UniProtKB-KW"/>
</dbReference>
<keyword evidence="5" id="KW-0808">Transferase</keyword>
<dbReference type="FunFam" id="1.10.287.130:FF:000038">
    <property type="entry name" value="Sensory transduction histidine kinase"/>
    <property type="match status" value="1"/>
</dbReference>
<feature type="domain" description="Histidine kinase" evidence="12">
    <location>
        <begin position="53"/>
        <end position="272"/>
    </location>
</feature>
<protein>
    <recommendedName>
        <fullName evidence="3">histidine kinase</fullName>
        <ecNumber evidence="3">2.7.13.3</ecNumber>
    </recommendedName>
</protein>
<dbReference type="GO" id="GO:0009927">
    <property type="term" value="F:histidine phosphotransfer kinase activity"/>
    <property type="evidence" value="ECO:0007669"/>
    <property type="project" value="TreeGrafter"/>
</dbReference>
<evidence type="ECO:0000313" key="14">
    <source>
        <dbReference type="Proteomes" id="UP000033092"/>
    </source>
</evidence>
<evidence type="ECO:0000313" key="13">
    <source>
        <dbReference type="EMBL" id="AKB32512.1"/>
    </source>
</evidence>
<keyword evidence="10" id="KW-0472">Membrane</keyword>
<dbReference type="SUPFAM" id="SSF47384">
    <property type="entry name" value="Homodimeric domain of signal transducing histidine kinase"/>
    <property type="match status" value="1"/>
</dbReference>
<evidence type="ECO:0000256" key="3">
    <source>
        <dbReference type="ARBA" id="ARBA00012438"/>
    </source>
</evidence>
<dbReference type="AlphaFoldDB" id="A0A0E3PDE3"/>
<dbReference type="PATRIC" id="fig|1434119.4.peg.2336"/>
<evidence type="ECO:0000256" key="2">
    <source>
        <dbReference type="ARBA" id="ARBA00004370"/>
    </source>
</evidence>
<sequence>MGYRSRSKVNPHVDDVTDQKKIEQMLKENEQNLINAKNGAEDANKSKSEFLAKMSHELRTPLNAVIGFSDLLLTESPGKLNKKQARYVKNIRSGGKHLLDLINDILDLSKIEAGKMELHLECFAVRGTISEVLETVSPLSTEKNISLEILISKEVDLLYADKSMFKQILYNLVSNAIKFTPSNGKVCVKADIINDELSVSVIDNGIGISSENQKLLFEPFQQITSSLSCEYKGTGLGLAIVKKVVKIHDGNINVQSEIGKGSTFIFTLPLDKLKK</sequence>
<dbReference type="PROSITE" id="PS50109">
    <property type="entry name" value="HIS_KIN"/>
    <property type="match status" value="1"/>
</dbReference>
<evidence type="ECO:0000256" key="5">
    <source>
        <dbReference type="ARBA" id="ARBA00022679"/>
    </source>
</evidence>
<dbReference type="InterPro" id="IPR003661">
    <property type="entry name" value="HisK_dim/P_dom"/>
</dbReference>
<name>A0A0E3PDE3_9EURY</name>
<keyword evidence="4" id="KW-0597">Phosphoprotein</keyword>
<dbReference type="Gene3D" id="3.30.565.10">
    <property type="entry name" value="Histidine kinase-like ATPase, C-terminal domain"/>
    <property type="match status" value="1"/>
</dbReference>
<evidence type="ECO:0000256" key="4">
    <source>
        <dbReference type="ARBA" id="ARBA00022553"/>
    </source>
</evidence>
<dbReference type="SMART" id="SM00388">
    <property type="entry name" value="HisKA"/>
    <property type="match status" value="1"/>
</dbReference>
<evidence type="ECO:0000256" key="9">
    <source>
        <dbReference type="ARBA" id="ARBA00023012"/>
    </source>
</evidence>
<dbReference type="InterPro" id="IPR036890">
    <property type="entry name" value="HATPase_C_sf"/>
</dbReference>
<dbReference type="RefSeq" id="WP_148705334.1">
    <property type="nucleotide sequence ID" value="NZ_CP009507.1"/>
</dbReference>
<dbReference type="KEGG" id="msz:MSSIH_1822"/>
<comment type="catalytic activity">
    <reaction evidence="1">
        <text>ATP + protein L-histidine = ADP + protein N-phospho-L-histidine.</text>
        <dbReference type="EC" id="2.7.13.3"/>
    </reaction>
</comment>
<dbReference type="GO" id="GO:0005886">
    <property type="term" value="C:plasma membrane"/>
    <property type="evidence" value="ECO:0007669"/>
    <property type="project" value="TreeGrafter"/>
</dbReference>
<dbReference type="InterPro" id="IPR004358">
    <property type="entry name" value="Sig_transdc_His_kin-like_C"/>
</dbReference>
<dbReference type="Pfam" id="PF02518">
    <property type="entry name" value="HATPase_c"/>
    <property type="match status" value="1"/>
</dbReference>
<dbReference type="FunFam" id="3.30.565.10:FF:000010">
    <property type="entry name" value="Sensor histidine kinase RcsC"/>
    <property type="match status" value="1"/>
</dbReference>
<evidence type="ECO:0000256" key="1">
    <source>
        <dbReference type="ARBA" id="ARBA00000085"/>
    </source>
</evidence>
<keyword evidence="9" id="KW-0902">Two-component regulatory system</keyword>
<dbReference type="SUPFAM" id="SSF55874">
    <property type="entry name" value="ATPase domain of HSP90 chaperone/DNA topoisomerase II/histidine kinase"/>
    <property type="match status" value="1"/>
</dbReference>
<organism evidence="13 14">
    <name type="scientific">Methanosarcina siciliae HI350</name>
    <dbReference type="NCBI Taxonomy" id="1434119"/>
    <lineage>
        <taxon>Archaea</taxon>
        <taxon>Methanobacteriati</taxon>
        <taxon>Methanobacteriota</taxon>
        <taxon>Stenosarchaea group</taxon>
        <taxon>Methanomicrobia</taxon>
        <taxon>Methanosarcinales</taxon>
        <taxon>Methanosarcinaceae</taxon>
        <taxon>Methanosarcina</taxon>
    </lineage>
</organism>
<dbReference type="EMBL" id="CP009507">
    <property type="protein sequence ID" value="AKB32512.1"/>
    <property type="molecule type" value="Genomic_DNA"/>
</dbReference>
<keyword evidence="11" id="KW-0131">Cell cycle</keyword>
<dbReference type="PANTHER" id="PTHR43047:SF72">
    <property type="entry name" value="OSMOSENSING HISTIDINE PROTEIN KINASE SLN1"/>
    <property type="match status" value="1"/>
</dbReference>
<dbReference type="Gene3D" id="1.10.287.130">
    <property type="match status" value="1"/>
</dbReference>
<keyword evidence="8" id="KW-0067">ATP-binding</keyword>
<keyword evidence="7 13" id="KW-0418">Kinase</keyword>
<evidence type="ECO:0000256" key="7">
    <source>
        <dbReference type="ARBA" id="ARBA00022777"/>
    </source>
</evidence>
<evidence type="ECO:0000256" key="6">
    <source>
        <dbReference type="ARBA" id="ARBA00022741"/>
    </source>
</evidence>
<evidence type="ECO:0000256" key="11">
    <source>
        <dbReference type="ARBA" id="ARBA00023306"/>
    </source>
</evidence>
<accession>A0A0E3PDE3</accession>
<dbReference type="PANTHER" id="PTHR43047">
    <property type="entry name" value="TWO-COMPONENT HISTIDINE PROTEIN KINASE"/>
    <property type="match status" value="1"/>
</dbReference>
<dbReference type="InterPro" id="IPR005467">
    <property type="entry name" value="His_kinase_dom"/>
</dbReference>
<comment type="subcellular location">
    <subcellularLocation>
        <location evidence="2">Membrane</location>
    </subcellularLocation>
</comment>
<dbReference type="EC" id="2.7.13.3" evidence="3"/>
<dbReference type="InterPro" id="IPR003594">
    <property type="entry name" value="HATPase_dom"/>
</dbReference>
<dbReference type="Proteomes" id="UP000033092">
    <property type="component" value="Chromosome"/>
</dbReference>
<reference evidence="13 14" key="1">
    <citation type="submission" date="2014-07" db="EMBL/GenBank/DDBJ databases">
        <title>Methanogenic archaea and the global carbon cycle.</title>
        <authorList>
            <person name="Henriksen J.R."/>
            <person name="Luke J."/>
            <person name="Reinhart S."/>
            <person name="Benedict M.N."/>
            <person name="Youngblut N.D."/>
            <person name="Metcalf M.E."/>
            <person name="Whitaker R.J."/>
            <person name="Metcalf W.W."/>
        </authorList>
    </citation>
    <scope>NUCLEOTIDE SEQUENCE [LARGE SCALE GENOMIC DNA]</scope>
    <source>
        <strain evidence="13 14">HI350</strain>
    </source>
</reference>
<dbReference type="Pfam" id="PF00512">
    <property type="entry name" value="HisKA"/>
    <property type="match status" value="1"/>
</dbReference>
<dbReference type="InterPro" id="IPR036097">
    <property type="entry name" value="HisK_dim/P_sf"/>
</dbReference>
<dbReference type="CDD" id="cd16922">
    <property type="entry name" value="HATPase_EvgS-ArcB-TorS-like"/>
    <property type="match status" value="1"/>
</dbReference>
<proteinExistence type="predicted"/>
<evidence type="ECO:0000259" key="12">
    <source>
        <dbReference type="PROSITE" id="PS50109"/>
    </source>
</evidence>
<dbReference type="GO" id="GO:0000155">
    <property type="term" value="F:phosphorelay sensor kinase activity"/>
    <property type="evidence" value="ECO:0007669"/>
    <property type="project" value="InterPro"/>
</dbReference>
<evidence type="ECO:0000256" key="10">
    <source>
        <dbReference type="ARBA" id="ARBA00023136"/>
    </source>
</evidence>
<gene>
    <name evidence="13" type="ORF">MSSIH_1822</name>
</gene>
<dbReference type="GeneID" id="41605866"/>
<dbReference type="SMART" id="SM00387">
    <property type="entry name" value="HATPase_c"/>
    <property type="match status" value="1"/>
</dbReference>
<evidence type="ECO:0000256" key="8">
    <source>
        <dbReference type="ARBA" id="ARBA00022840"/>
    </source>
</evidence>
<dbReference type="HOGENOM" id="CLU_000445_89_3_2"/>
<keyword evidence="6" id="KW-0547">Nucleotide-binding</keyword>